<feature type="chain" id="PRO_5003178565" evidence="12">
    <location>
        <begin position="20"/>
        <end position="756"/>
    </location>
</feature>
<dbReference type="Pfam" id="PF01794">
    <property type="entry name" value="Ferric_reduct"/>
    <property type="match status" value="1"/>
</dbReference>
<dbReference type="Pfam" id="PF08030">
    <property type="entry name" value="NAD_binding_6"/>
    <property type="match status" value="1"/>
</dbReference>
<dbReference type="GO" id="GO:0005886">
    <property type="term" value="C:plasma membrane"/>
    <property type="evidence" value="ECO:0007669"/>
    <property type="project" value="TreeGrafter"/>
</dbReference>
<evidence type="ECO:0000256" key="4">
    <source>
        <dbReference type="ARBA" id="ARBA00022692"/>
    </source>
</evidence>
<keyword evidence="12" id="KW-0732">Signal</keyword>
<dbReference type="InterPro" id="IPR013112">
    <property type="entry name" value="FAD-bd_8"/>
</dbReference>
<proteinExistence type="inferred from homology"/>
<evidence type="ECO:0000313" key="15">
    <source>
        <dbReference type="Proteomes" id="UP000008782"/>
    </source>
</evidence>
<evidence type="ECO:0000256" key="9">
    <source>
        <dbReference type="ARBA" id="ARBA00023136"/>
    </source>
</evidence>
<keyword evidence="4 11" id="KW-0812">Transmembrane</keyword>
<feature type="transmembrane region" description="Helical" evidence="11">
    <location>
        <begin position="404"/>
        <end position="424"/>
    </location>
</feature>
<keyword evidence="3" id="KW-0813">Transport</keyword>
<dbReference type="InterPro" id="IPR039261">
    <property type="entry name" value="FNR_nucleotide-bd"/>
</dbReference>
<feature type="transmembrane region" description="Helical" evidence="11">
    <location>
        <begin position="375"/>
        <end position="397"/>
    </location>
</feature>
<keyword evidence="10" id="KW-0325">Glycoprotein</keyword>
<keyword evidence="15" id="KW-1185">Reference proteome</keyword>
<evidence type="ECO:0000259" key="13">
    <source>
        <dbReference type="PROSITE" id="PS51384"/>
    </source>
</evidence>
<evidence type="ECO:0000256" key="2">
    <source>
        <dbReference type="ARBA" id="ARBA00006278"/>
    </source>
</evidence>
<dbReference type="eggNOG" id="KOG0039">
    <property type="taxonomic scope" value="Eukaryota"/>
</dbReference>
<organism evidence="15">
    <name type="scientific">Colletotrichum graminicola (strain M1.001 / M2 / FGSC 10212)</name>
    <name type="common">Maize anthracnose fungus</name>
    <name type="synonym">Glomerella graminicola</name>
    <dbReference type="NCBI Taxonomy" id="645133"/>
    <lineage>
        <taxon>Eukaryota</taxon>
        <taxon>Fungi</taxon>
        <taxon>Dikarya</taxon>
        <taxon>Ascomycota</taxon>
        <taxon>Pezizomycotina</taxon>
        <taxon>Sordariomycetes</taxon>
        <taxon>Hypocreomycetidae</taxon>
        <taxon>Glomerellales</taxon>
        <taxon>Glomerellaceae</taxon>
        <taxon>Colletotrichum</taxon>
        <taxon>Colletotrichum graminicola species complex</taxon>
    </lineage>
</organism>
<dbReference type="PROSITE" id="PS51384">
    <property type="entry name" value="FAD_FR"/>
    <property type="match status" value="1"/>
</dbReference>
<dbReference type="GO" id="GO:0006879">
    <property type="term" value="P:intracellular iron ion homeostasis"/>
    <property type="evidence" value="ECO:0007669"/>
    <property type="project" value="TreeGrafter"/>
</dbReference>
<dbReference type="InterPro" id="IPR017927">
    <property type="entry name" value="FAD-bd_FR_type"/>
</dbReference>
<feature type="transmembrane region" description="Helical" evidence="11">
    <location>
        <begin position="255"/>
        <end position="277"/>
    </location>
</feature>
<evidence type="ECO:0000256" key="12">
    <source>
        <dbReference type="SAM" id="SignalP"/>
    </source>
</evidence>
<dbReference type="VEuPathDB" id="FungiDB:GLRG_06357"/>
<dbReference type="GO" id="GO:0006826">
    <property type="term" value="P:iron ion transport"/>
    <property type="evidence" value="ECO:0007669"/>
    <property type="project" value="TreeGrafter"/>
</dbReference>
<dbReference type="Gene3D" id="3.40.50.80">
    <property type="entry name" value="Nucleotide-binding domain of ferredoxin-NADP reductase (FNR) module"/>
    <property type="match status" value="1"/>
</dbReference>
<keyword evidence="5" id="KW-0249">Electron transport</keyword>
<reference evidence="15" key="1">
    <citation type="journal article" date="2012" name="Nat. Genet.">
        <title>Lifestyle transitions in plant pathogenic Colletotrichum fungi deciphered by genome and transcriptome analyses.</title>
        <authorList>
            <person name="O'Connell R.J."/>
            <person name="Thon M.R."/>
            <person name="Hacquard S."/>
            <person name="Amyotte S.G."/>
            <person name="Kleemann J."/>
            <person name="Torres M.F."/>
            <person name="Damm U."/>
            <person name="Buiate E.A."/>
            <person name="Epstein L."/>
            <person name="Alkan N."/>
            <person name="Altmueller J."/>
            <person name="Alvarado-Balderrama L."/>
            <person name="Bauser C.A."/>
            <person name="Becker C."/>
            <person name="Birren B.W."/>
            <person name="Chen Z."/>
            <person name="Choi J."/>
            <person name="Crouch J.A."/>
            <person name="Duvick J.P."/>
            <person name="Farman M.A."/>
            <person name="Gan P."/>
            <person name="Heiman D."/>
            <person name="Henrissat B."/>
            <person name="Howard R.J."/>
            <person name="Kabbage M."/>
            <person name="Koch C."/>
            <person name="Kracher B."/>
            <person name="Kubo Y."/>
            <person name="Law A.D."/>
            <person name="Lebrun M.-H."/>
            <person name="Lee Y.-H."/>
            <person name="Miyara I."/>
            <person name="Moore N."/>
            <person name="Neumann U."/>
            <person name="Nordstroem K."/>
            <person name="Panaccione D.G."/>
            <person name="Panstruga R."/>
            <person name="Place M."/>
            <person name="Proctor R.H."/>
            <person name="Prusky D."/>
            <person name="Rech G."/>
            <person name="Reinhardt R."/>
            <person name="Rollins J.A."/>
            <person name="Rounsley S."/>
            <person name="Schardl C.L."/>
            <person name="Schwartz D.C."/>
            <person name="Shenoy N."/>
            <person name="Shirasu K."/>
            <person name="Sikhakolli U.R."/>
            <person name="Stueber K."/>
            <person name="Sukno S.A."/>
            <person name="Sweigard J.A."/>
            <person name="Takano Y."/>
            <person name="Takahara H."/>
            <person name="Trail F."/>
            <person name="van der Does H.C."/>
            <person name="Voll L.M."/>
            <person name="Will I."/>
            <person name="Young S."/>
            <person name="Zeng Q."/>
            <person name="Zhang J."/>
            <person name="Zhou S."/>
            <person name="Dickman M.B."/>
            <person name="Schulze-Lefert P."/>
            <person name="Ver Loren van Themaat E."/>
            <person name="Ma L.-J."/>
            <person name="Vaillancourt L.J."/>
        </authorList>
    </citation>
    <scope>NUCLEOTIDE SEQUENCE [LARGE SCALE GENOMIC DNA]</scope>
    <source>
        <strain evidence="15">M1.001 / M2 / FGSC 10212</strain>
    </source>
</reference>
<comment type="subcellular location">
    <subcellularLocation>
        <location evidence="1">Membrane</location>
        <topology evidence="1">Multi-pass membrane protein</topology>
    </subcellularLocation>
</comment>
<dbReference type="OrthoDB" id="167398at2759"/>
<evidence type="ECO:0000256" key="5">
    <source>
        <dbReference type="ARBA" id="ARBA00022982"/>
    </source>
</evidence>
<dbReference type="SFLD" id="SFLDS00052">
    <property type="entry name" value="Ferric_Reductase_Domain"/>
    <property type="match status" value="1"/>
</dbReference>
<dbReference type="Pfam" id="PF08022">
    <property type="entry name" value="FAD_binding_8"/>
    <property type="match status" value="1"/>
</dbReference>
<evidence type="ECO:0000256" key="6">
    <source>
        <dbReference type="ARBA" id="ARBA00022989"/>
    </source>
</evidence>
<feature type="transmembrane region" description="Helical" evidence="11">
    <location>
        <begin position="430"/>
        <end position="447"/>
    </location>
</feature>
<evidence type="ECO:0000256" key="8">
    <source>
        <dbReference type="ARBA" id="ARBA00023065"/>
    </source>
</evidence>
<keyword evidence="6 11" id="KW-1133">Transmembrane helix</keyword>
<keyword evidence="7" id="KW-0560">Oxidoreductase</keyword>
<name>E3QK25_COLGM</name>
<feature type="domain" description="FAD-binding FR-type" evidence="13">
    <location>
        <begin position="446"/>
        <end position="596"/>
    </location>
</feature>
<evidence type="ECO:0000256" key="1">
    <source>
        <dbReference type="ARBA" id="ARBA00004141"/>
    </source>
</evidence>
<dbReference type="CDD" id="cd06186">
    <property type="entry name" value="NOX_Duox_like_FAD_NADP"/>
    <property type="match status" value="1"/>
</dbReference>
<dbReference type="InterPro" id="IPR051410">
    <property type="entry name" value="Ferric/Cupric_Reductase"/>
</dbReference>
<dbReference type="PANTHER" id="PTHR32361">
    <property type="entry name" value="FERRIC/CUPRIC REDUCTASE TRANSMEMBRANE COMPONENT"/>
    <property type="match status" value="1"/>
</dbReference>
<evidence type="ECO:0000256" key="7">
    <source>
        <dbReference type="ARBA" id="ARBA00023002"/>
    </source>
</evidence>
<dbReference type="Proteomes" id="UP000008782">
    <property type="component" value="Unassembled WGS sequence"/>
</dbReference>
<evidence type="ECO:0000256" key="10">
    <source>
        <dbReference type="ARBA" id="ARBA00023180"/>
    </source>
</evidence>
<feature type="transmembrane region" description="Helical" evidence="11">
    <location>
        <begin position="186"/>
        <end position="205"/>
    </location>
</feature>
<accession>E3QK25</accession>
<evidence type="ECO:0000256" key="11">
    <source>
        <dbReference type="SAM" id="Phobius"/>
    </source>
</evidence>
<dbReference type="RefSeq" id="XP_008095233.1">
    <property type="nucleotide sequence ID" value="XM_008097042.1"/>
</dbReference>
<dbReference type="HOGENOM" id="CLU_010365_2_0_1"/>
<comment type="similarity">
    <text evidence="2">Belongs to the ferric reductase (FRE) family.</text>
</comment>
<gene>
    <name evidence="14" type="ORF">GLRG_06357</name>
</gene>
<evidence type="ECO:0000256" key="3">
    <source>
        <dbReference type="ARBA" id="ARBA00022448"/>
    </source>
</evidence>
<dbReference type="AlphaFoldDB" id="E3QK25"/>
<dbReference type="GO" id="GO:0000293">
    <property type="term" value="F:ferric-chelate reductase activity"/>
    <property type="evidence" value="ECO:0007669"/>
    <property type="project" value="UniProtKB-ARBA"/>
</dbReference>
<dbReference type="STRING" id="645133.E3QK25"/>
<protein>
    <submittedName>
        <fullName evidence="14">Ferric reductase like transmembrane component</fullName>
    </submittedName>
</protein>
<evidence type="ECO:0000313" key="14">
    <source>
        <dbReference type="EMBL" id="EFQ31213.1"/>
    </source>
</evidence>
<feature type="transmembrane region" description="Helical" evidence="11">
    <location>
        <begin position="336"/>
        <end position="355"/>
    </location>
</feature>
<keyword evidence="9 11" id="KW-0472">Membrane</keyword>
<sequence length="756" mass="82036">MGRSVGLIALSFLIANVYAQTGTGIIGFGISLYPDLCCQACHDSLSALYLNCTTFSTMDMSGMQGMNMTGMNMTGMDMQMGTTSAECYASNKPWLQTMAYCIQKNCNTHGYPADKQAECFSNQAVAGAPSPTFEESLPSVAPTTELAADAMWLNETSLVNQALYDSTYGTDGEFARSEYFHTRYSVALYLTVIGVCVICGAWAQLTSAVPALYKKLQSLAFWAKLRQHVFLPALVGGRHLEPLPGQIGYLPSRTLSIFIAVYIVLNVVFSAVSFGSYQPNVFFLSMGFELCEYVGNRTGTLSLVNASIAILFAGRNNLLIALTGWSQTTFLTLHRWSARIATLQAIVHSIVYTMAYWEPGYTGYSAYVAMVAKPFYLWGIIATIAISLATVFAVLPFRIRFYETFLAIHIVLVVFFLAGCWYHLVPHFGLVYGYQTWLYICFAYWAFERFARLVRLAFYSLGGSKAEVTAIPGSNVMQVKVHPRSITGFGPGQHSFLYFPASGKVWESHPFSVAGWRAAGNAAPNVSTPASPTDETNKKDVVVSSSEPLSQGAASVTFLIRAHSGATAWLQRQLISSSTITTSVLTEGPYAGHRATHQSLLVADTVLCVIGGIGITSALGFIQQYASASAGEASGKTKRFILAWSAREMSLIEHVRHNFLDNVPGLECSLYCTGTSSSDVSQQKETSLNGSDGAAAGVNLSRMDVGAVIRSHLETDHQTTVLVCGPGQMADEATIHVVNGVRDGFKVDIIEEAFAW</sequence>
<keyword evidence="8" id="KW-0406">Ion transport</keyword>
<dbReference type="EMBL" id="GG697354">
    <property type="protein sequence ID" value="EFQ31213.1"/>
    <property type="molecule type" value="Genomic_DNA"/>
</dbReference>
<dbReference type="PANTHER" id="PTHR32361:SF9">
    <property type="entry name" value="FERRIC REDUCTASE TRANSMEMBRANE COMPONENT 3-RELATED"/>
    <property type="match status" value="1"/>
</dbReference>
<feature type="signal peptide" evidence="12">
    <location>
        <begin position="1"/>
        <end position="19"/>
    </location>
</feature>
<dbReference type="GO" id="GO:0015677">
    <property type="term" value="P:copper ion import"/>
    <property type="evidence" value="ECO:0007669"/>
    <property type="project" value="TreeGrafter"/>
</dbReference>
<dbReference type="SUPFAM" id="SSF52343">
    <property type="entry name" value="Ferredoxin reductase-like, C-terminal NADP-linked domain"/>
    <property type="match status" value="1"/>
</dbReference>
<dbReference type="InterPro" id="IPR013130">
    <property type="entry name" value="Fe3_Rdtase_TM_dom"/>
</dbReference>
<dbReference type="SFLD" id="SFLDG01168">
    <property type="entry name" value="Ferric_reductase_subgroup_(FRE"/>
    <property type="match status" value="1"/>
</dbReference>
<dbReference type="GeneID" id="24411722"/>
<dbReference type="InterPro" id="IPR013121">
    <property type="entry name" value="Fe_red_NAD-bd_6"/>
</dbReference>